<keyword evidence="2" id="KW-0813">Transport</keyword>
<evidence type="ECO:0000313" key="12">
    <source>
        <dbReference type="Proteomes" id="UP001169063"/>
    </source>
</evidence>
<dbReference type="InterPro" id="IPR041489">
    <property type="entry name" value="PDZ_6"/>
</dbReference>
<sequence length="284" mass="28854">MFRVPLISSVQPTAVLRRLAARPRAILGATEAVLAVALAGPAAALIWMLAGDPAPMAASIRPTGPDAADVSVLGRFDPFYRTGRDAPAVDVTAPSEGAGAQGFRLFGVRTEGGGRGSAIIAGPDGQQRAVRTGEEAAPGVILQSVTGESATLRAGGRVMLIAFEPSVAAAAPNAAPQTSTPSATVANVAATADRSALMRQLSLTPRRTDGRLSGMTLQARGGAAAALRRAGLEPGDVITAVNGQPVTQESLAELQAEMMRAPQAELTLERGGQSLTVQLPASPQ</sequence>
<evidence type="ECO:0000256" key="5">
    <source>
        <dbReference type="ARBA" id="ARBA00022692"/>
    </source>
</evidence>
<reference evidence="11" key="1">
    <citation type="submission" date="2023-07" db="EMBL/GenBank/DDBJ databases">
        <title>Brevundimonas soil sp. nov., isolated from the soil of chemical plant.</title>
        <authorList>
            <person name="Wu N."/>
        </authorList>
    </citation>
    <scope>NUCLEOTIDE SEQUENCE</scope>
    <source>
        <strain evidence="11">XZ-24</strain>
    </source>
</reference>
<keyword evidence="8 9" id="KW-0472">Membrane</keyword>
<keyword evidence="7 9" id="KW-1133">Transmembrane helix</keyword>
<evidence type="ECO:0000256" key="8">
    <source>
        <dbReference type="ARBA" id="ARBA00023136"/>
    </source>
</evidence>
<dbReference type="Proteomes" id="UP001169063">
    <property type="component" value="Unassembled WGS sequence"/>
</dbReference>
<gene>
    <name evidence="11" type="ORF">Q0812_03950</name>
</gene>
<dbReference type="InterPro" id="IPR001478">
    <property type="entry name" value="PDZ"/>
</dbReference>
<evidence type="ECO:0000256" key="9">
    <source>
        <dbReference type="SAM" id="Phobius"/>
    </source>
</evidence>
<keyword evidence="12" id="KW-1185">Reference proteome</keyword>
<evidence type="ECO:0000256" key="7">
    <source>
        <dbReference type="ARBA" id="ARBA00022989"/>
    </source>
</evidence>
<organism evidence="11 12">
    <name type="scientific">Peiella sedimenti</name>
    <dbReference type="NCBI Taxonomy" id="3061083"/>
    <lineage>
        <taxon>Bacteria</taxon>
        <taxon>Pseudomonadati</taxon>
        <taxon>Pseudomonadota</taxon>
        <taxon>Alphaproteobacteria</taxon>
        <taxon>Caulobacterales</taxon>
        <taxon>Caulobacteraceae</taxon>
        <taxon>Peiella</taxon>
    </lineage>
</organism>
<feature type="transmembrane region" description="Helical" evidence="9">
    <location>
        <begin position="26"/>
        <end position="50"/>
    </location>
</feature>
<keyword evidence="6" id="KW-0653">Protein transport</keyword>
<dbReference type="SUPFAM" id="SSF50156">
    <property type="entry name" value="PDZ domain-like"/>
    <property type="match status" value="1"/>
</dbReference>
<name>A0ABT8SJ62_9CAUL</name>
<keyword evidence="5 9" id="KW-0812">Transmembrane</keyword>
<evidence type="ECO:0000256" key="3">
    <source>
        <dbReference type="ARBA" id="ARBA00022475"/>
    </source>
</evidence>
<dbReference type="Pfam" id="PF17820">
    <property type="entry name" value="PDZ_6"/>
    <property type="match status" value="1"/>
</dbReference>
<evidence type="ECO:0000256" key="1">
    <source>
        <dbReference type="ARBA" id="ARBA00004533"/>
    </source>
</evidence>
<dbReference type="InterPro" id="IPR024961">
    <property type="entry name" value="T2SS_GspC_N"/>
</dbReference>
<comment type="caution">
    <text evidence="11">The sequence shown here is derived from an EMBL/GenBank/DDBJ whole genome shotgun (WGS) entry which is preliminary data.</text>
</comment>
<accession>A0ABT8SJ62</accession>
<keyword evidence="4" id="KW-0997">Cell inner membrane</keyword>
<dbReference type="RefSeq" id="WP_302108987.1">
    <property type="nucleotide sequence ID" value="NZ_JAUKTR010000001.1"/>
</dbReference>
<evidence type="ECO:0000256" key="4">
    <source>
        <dbReference type="ARBA" id="ARBA00022519"/>
    </source>
</evidence>
<proteinExistence type="predicted"/>
<keyword evidence="3" id="KW-1003">Cell membrane</keyword>
<protein>
    <submittedName>
        <fullName evidence="11">Type II secretion system protein N</fullName>
    </submittedName>
</protein>
<evidence type="ECO:0000259" key="10">
    <source>
        <dbReference type="PROSITE" id="PS50106"/>
    </source>
</evidence>
<dbReference type="PROSITE" id="PS50106">
    <property type="entry name" value="PDZ"/>
    <property type="match status" value="1"/>
</dbReference>
<feature type="domain" description="PDZ" evidence="10">
    <location>
        <begin position="221"/>
        <end position="283"/>
    </location>
</feature>
<comment type="subcellular location">
    <subcellularLocation>
        <location evidence="1">Cell inner membrane</location>
    </subcellularLocation>
</comment>
<evidence type="ECO:0000256" key="2">
    <source>
        <dbReference type="ARBA" id="ARBA00022448"/>
    </source>
</evidence>
<evidence type="ECO:0000313" key="11">
    <source>
        <dbReference type="EMBL" id="MDO1558579.1"/>
    </source>
</evidence>
<dbReference type="Pfam" id="PF11356">
    <property type="entry name" value="T2SSC"/>
    <property type="match status" value="1"/>
</dbReference>
<dbReference type="EMBL" id="JAUKTR010000001">
    <property type="protein sequence ID" value="MDO1558579.1"/>
    <property type="molecule type" value="Genomic_DNA"/>
</dbReference>
<dbReference type="InterPro" id="IPR036034">
    <property type="entry name" value="PDZ_sf"/>
</dbReference>
<dbReference type="Gene3D" id="2.30.42.10">
    <property type="match status" value="1"/>
</dbReference>
<evidence type="ECO:0000256" key="6">
    <source>
        <dbReference type="ARBA" id="ARBA00022927"/>
    </source>
</evidence>